<dbReference type="STRING" id="1888891.DSOL_1488"/>
<sequence length="338" mass="35033">MVKNETFEGNQRTQSSGVKKLAKKIFALKETAIFLTIIALSIILSILSPYFLTVSNILTVLRGLSSDGIIVVGMTIILILGGIDLSVGSVMGLTGMTAAYLASSGTNIWLAVIAALLVGVACGLINGLFIGKVGLSPFITTLAMMGIARGATLLATQGASISLYTNSKSFEAIGQGDIFGIPIIVIIFLVIAIIGDFMLRYSQPFRKVFYIGSNEKAATLSGINITRVKIGIYVLISVLASVAGVLSLARFGAATPTTGTGAEMIAISAAVIGGASLSGGEGSILGAFLGVILLNVVNNGLILLNVSVYGQGLISGLILLFAVTIDHISHKKRVMKLH</sequence>
<dbReference type="Proteomes" id="UP000186102">
    <property type="component" value="Unassembled WGS sequence"/>
</dbReference>
<proteinExistence type="predicted"/>
<dbReference type="InterPro" id="IPR001851">
    <property type="entry name" value="ABC_transp_permease"/>
</dbReference>
<keyword evidence="2" id="KW-1003">Cell membrane</keyword>
<comment type="subcellular location">
    <subcellularLocation>
        <location evidence="1">Cell membrane</location>
        <topology evidence="1">Multi-pass membrane protein</topology>
    </subcellularLocation>
</comment>
<evidence type="ECO:0000313" key="8">
    <source>
        <dbReference type="Proteomes" id="UP000186102"/>
    </source>
</evidence>
<dbReference type="EMBL" id="MLBF01000007">
    <property type="protein sequence ID" value="OLN32737.1"/>
    <property type="molecule type" value="Genomic_DNA"/>
</dbReference>
<gene>
    <name evidence="7" type="ORF">DSOL_1488</name>
</gene>
<dbReference type="Pfam" id="PF02653">
    <property type="entry name" value="BPD_transp_2"/>
    <property type="match status" value="1"/>
</dbReference>
<evidence type="ECO:0000256" key="5">
    <source>
        <dbReference type="ARBA" id="ARBA00023136"/>
    </source>
</evidence>
<dbReference type="GO" id="GO:0005886">
    <property type="term" value="C:plasma membrane"/>
    <property type="evidence" value="ECO:0007669"/>
    <property type="project" value="UniProtKB-SubCell"/>
</dbReference>
<feature type="transmembrane region" description="Helical" evidence="6">
    <location>
        <begin position="308"/>
        <end position="328"/>
    </location>
</feature>
<evidence type="ECO:0000256" key="1">
    <source>
        <dbReference type="ARBA" id="ARBA00004651"/>
    </source>
</evidence>
<accession>A0A1Q8QZH1</accession>
<keyword evidence="3 6" id="KW-0812">Transmembrane</keyword>
<protein>
    <submittedName>
        <fullName evidence="7">Ribose ABC transport system, permease protein RbsC</fullName>
    </submittedName>
</protein>
<evidence type="ECO:0000256" key="3">
    <source>
        <dbReference type="ARBA" id="ARBA00022692"/>
    </source>
</evidence>
<feature type="transmembrane region" description="Helical" evidence="6">
    <location>
        <begin position="69"/>
        <end position="102"/>
    </location>
</feature>
<keyword evidence="5 6" id="KW-0472">Membrane</keyword>
<evidence type="ECO:0000256" key="6">
    <source>
        <dbReference type="SAM" id="Phobius"/>
    </source>
</evidence>
<comment type="caution">
    <text evidence="7">The sequence shown here is derived from an EMBL/GenBank/DDBJ whole genome shotgun (WGS) entry which is preliminary data.</text>
</comment>
<evidence type="ECO:0000256" key="4">
    <source>
        <dbReference type="ARBA" id="ARBA00022989"/>
    </source>
</evidence>
<dbReference type="CDD" id="cd06579">
    <property type="entry name" value="TM_PBP1_transp_AraH_like"/>
    <property type="match status" value="1"/>
</dbReference>
<keyword evidence="4 6" id="KW-1133">Transmembrane helix</keyword>
<evidence type="ECO:0000256" key="2">
    <source>
        <dbReference type="ARBA" id="ARBA00022475"/>
    </source>
</evidence>
<reference evidence="7 8" key="1">
    <citation type="submission" date="2016-09" db="EMBL/GenBank/DDBJ databases">
        <title>Complete genome of Desulfosporosinus sp. OL.</title>
        <authorList>
            <person name="Mardanov A."/>
            <person name="Beletsky A."/>
            <person name="Panova A."/>
            <person name="Karnachuk O."/>
            <person name="Ravin N."/>
        </authorList>
    </citation>
    <scope>NUCLEOTIDE SEQUENCE [LARGE SCALE GENOMIC DNA]</scope>
    <source>
        <strain evidence="7 8">OL</strain>
    </source>
</reference>
<feature type="transmembrane region" description="Helical" evidence="6">
    <location>
        <begin position="179"/>
        <end position="199"/>
    </location>
</feature>
<dbReference type="GO" id="GO:0022857">
    <property type="term" value="F:transmembrane transporter activity"/>
    <property type="evidence" value="ECO:0007669"/>
    <property type="project" value="InterPro"/>
</dbReference>
<name>A0A1Q8QZH1_9FIRM</name>
<evidence type="ECO:0000313" key="7">
    <source>
        <dbReference type="EMBL" id="OLN32737.1"/>
    </source>
</evidence>
<organism evidence="7 8">
    <name type="scientific">Desulfosporosinus metallidurans</name>
    <dbReference type="NCBI Taxonomy" id="1888891"/>
    <lineage>
        <taxon>Bacteria</taxon>
        <taxon>Bacillati</taxon>
        <taxon>Bacillota</taxon>
        <taxon>Clostridia</taxon>
        <taxon>Eubacteriales</taxon>
        <taxon>Desulfitobacteriaceae</taxon>
        <taxon>Desulfosporosinus</taxon>
    </lineage>
</organism>
<dbReference type="OrthoDB" id="9813906at2"/>
<feature type="transmembrane region" description="Helical" evidence="6">
    <location>
        <begin position="32"/>
        <end position="57"/>
    </location>
</feature>
<dbReference type="RefSeq" id="WP_075364194.1">
    <property type="nucleotide sequence ID" value="NZ_MLBF01000007.1"/>
</dbReference>
<dbReference type="AlphaFoldDB" id="A0A1Q8QZH1"/>
<dbReference type="PANTHER" id="PTHR32196">
    <property type="entry name" value="ABC TRANSPORTER PERMEASE PROTEIN YPHD-RELATED-RELATED"/>
    <property type="match status" value="1"/>
</dbReference>
<feature type="transmembrane region" description="Helical" evidence="6">
    <location>
        <begin position="230"/>
        <end position="253"/>
    </location>
</feature>
<feature type="transmembrane region" description="Helical" evidence="6">
    <location>
        <begin position="108"/>
        <end position="131"/>
    </location>
</feature>
<keyword evidence="8" id="KW-1185">Reference proteome</keyword>